<dbReference type="Pfam" id="PF00496">
    <property type="entry name" value="SBP_bac_5"/>
    <property type="match status" value="1"/>
</dbReference>
<dbReference type="GO" id="GO:0042597">
    <property type="term" value="C:periplasmic space"/>
    <property type="evidence" value="ECO:0007669"/>
    <property type="project" value="UniProtKB-ARBA"/>
</dbReference>
<evidence type="ECO:0000256" key="3">
    <source>
        <dbReference type="ARBA" id="ARBA00022729"/>
    </source>
</evidence>
<proteinExistence type="inferred from homology"/>
<dbReference type="Gene3D" id="3.40.190.10">
    <property type="entry name" value="Periplasmic binding protein-like II"/>
    <property type="match status" value="2"/>
</dbReference>
<keyword evidence="3" id="KW-0732">Signal</keyword>
<dbReference type="AlphaFoldDB" id="A0A4R2B9I8"/>
<dbReference type="PANTHER" id="PTHR30290">
    <property type="entry name" value="PERIPLASMIC BINDING COMPONENT OF ABC TRANSPORTER"/>
    <property type="match status" value="1"/>
</dbReference>
<dbReference type="Proteomes" id="UP000295689">
    <property type="component" value="Unassembled WGS sequence"/>
</dbReference>
<dbReference type="EMBL" id="SLVV01000011">
    <property type="protein sequence ID" value="TCN22259.1"/>
    <property type="molecule type" value="Genomic_DNA"/>
</dbReference>
<evidence type="ECO:0000313" key="5">
    <source>
        <dbReference type="EMBL" id="TCN22259.1"/>
    </source>
</evidence>
<dbReference type="InterPro" id="IPR039424">
    <property type="entry name" value="SBP_5"/>
</dbReference>
<dbReference type="Gene3D" id="3.10.105.10">
    <property type="entry name" value="Dipeptide-binding Protein, Domain 3"/>
    <property type="match status" value="1"/>
</dbReference>
<dbReference type="SUPFAM" id="SSF53850">
    <property type="entry name" value="Periplasmic binding protein-like II"/>
    <property type="match status" value="1"/>
</dbReference>
<dbReference type="GO" id="GO:0043190">
    <property type="term" value="C:ATP-binding cassette (ABC) transporter complex"/>
    <property type="evidence" value="ECO:0007669"/>
    <property type="project" value="InterPro"/>
</dbReference>
<evidence type="ECO:0000256" key="2">
    <source>
        <dbReference type="ARBA" id="ARBA00022448"/>
    </source>
</evidence>
<feature type="domain" description="Solute-binding protein family 5" evidence="4">
    <location>
        <begin position="45"/>
        <end position="438"/>
    </location>
</feature>
<evidence type="ECO:0000256" key="1">
    <source>
        <dbReference type="ARBA" id="ARBA00005695"/>
    </source>
</evidence>
<dbReference type="PANTHER" id="PTHR30290:SF9">
    <property type="entry name" value="OLIGOPEPTIDE-BINDING PROTEIN APPA"/>
    <property type="match status" value="1"/>
</dbReference>
<dbReference type="RefSeq" id="WP_132010004.1">
    <property type="nucleotide sequence ID" value="NZ_JABUHM010000013.1"/>
</dbReference>
<comment type="caution">
    <text evidence="5">The sequence shown here is derived from an EMBL/GenBank/DDBJ whole genome shotgun (WGS) entry which is preliminary data.</text>
</comment>
<dbReference type="Gene3D" id="3.90.76.10">
    <property type="entry name" value="Dipeptide-binding Protein, Domain 1"/>
    <property type="match status" value="1"/>
</dbReference>
<dbReference type="PIRSF" id="PIRSF002741">
    <property type="entry name" value="MppA"/>
    <property type="match status" value="1"/>
</dbReference>
<gene>
    <name evidence="5" type="ORF">EV146_11196</name>
</gene>
<protein>
    <submittedName>
        <fullName evidence="5">ABC-type transport system substrate-binding protein</fullName>
    </submittedName>
</protein>
<dbReference type="CDD" id="cd00995">
    <property type="entry name" value="PBP2_NikA_DppA_OppA_like"/>
    <property type="match status" value="1"/>
</dbReference>
<evidence type="ECO:0000259" key="4">
    <source>
        <dbReference type="Pfam" id="PF00496"/>
    </source>
</evidence>
<comment type="similarity">
    <text evidence="1">Belongs to the bacterial solute-binding protein 5 family.</text>
</comment>
<dbReference type="GO" id="GO:0015833">
    <property type="term" value="P:peptide transport"/>
    <property type="evidence" value="ECO:0007669"/>
    <property type="project" value="TreeGrafter"/>
</dbReference>
<dbReference type="InterPro" id="IPR000914">
    <property type="entry name" value="SBP_5_dom"/>
</dbReference>
<organism evidence="5 6">
    <name type="scientific">Mesobacillus foraminis</name>
    <dbReference type="NCBI Taxonomy" id="279826"/>
    <lineage>
        <taxon>Bacteria</taxon>
        <taxon>Bacillati</taxon>
        <taxon>Bacillota</taxon>
        <taxon>Bacilli</taxon>
        <taxon>Bacillales</taxon>
        <taxon>Bacillaceae</taxon>
        <taxon>Mesobacillus</taxon>
    </lineage>
</organism>
<name>A0A4R2B9I8_9BACI</name>
<accession>A0A4R2B9I8</accession>
<dbReference type="InterPro" id="IPR030678">
    <property type="entry name" value="Peptide/Ni-bd"/>
</dbReference>
<sequence length="533" mass="60921">MSHNVISRRTPAGTIHVVDPSPFNWLHVLENTMEAPVKADRNGRVIPALAAGLKWVDDCILEMRLREGGVFQDGQRLTSKSVKENFKELQRWPSPHSFGSWLNFHEETKILIVDEHTVQLQFPYPDGLVPGKLRFFHIAASNFWRKIGFGYAKQGTGDGHWSMLDAPGPWGSGPFSLTNGHSSILSQTAIISKNPFASAWLTVREDRSPYIVLQANQNYWNPINSAKLERVIFRNDLSYDHALRLCTSTEGQVDLVTGVLPKDAEKVVQSPYTRLVNEKGNQVIAGIFNLFRRDVNFSDRKLRLAFNLAIDREEIVRKGFKGYADLVPALTPFWAADFPENLQPRQFNPARASQLLKNARWRPGRPVKLASTEKYQTIARLIASQLRTNLQIEAEVTIVQTDQELSFLKTIAEKKLVPSWDIFLTDATASFSEDTPFYVHREFFGRSGALRAGPELVDFDQLYKRMVIQTDRKTRINRAKAIDQFIFEQAYALFLCIPQSLYAVNKQVHFTPYKTMLDLAETEVTEKHWSRRR</sequence>
<dbReference type="GO" id="GO:1904680">
    <property type="term" value="F:peptide transmembrane transporter activity"/>
    <property type="evidence" value="ECO:0007669"/>
    <property type="project" value="TreeGrafter"/>
</dbReference>
<keyword evidence="2" id="KW-0813">Transport</keyword>
<keyword evidence="6" id="KW-1185">Reference proteome</keyword>
<reference evidence="5 6" key="1">
    <citation type="journal article" date="2015" name="Stand. Genomic Sci.">
        <title>Genomic Encyclopedia of Bacterial and Archaeal Type Strains, Phase III: the genomes of soil and plant-associated and newly described type strains.</title>
        <authorList>
            <person name="Whitman W.B."/>
            <person name="Woyke T."/>
            <person name="Klenk H.P."/>
            <person name="Zhou Y."/>
            <person name="Lilburn T.G."/>
            <person name="Beck B.J."/>
            <person name="De Vos P."/>
            <person name="Vandamme P."/>
            <person name="Eisen J.A."/>
            <person name="Garrity G."/>
            <person name="Hugenholtz P."/>
            <person name="Kyrpides N.C."/>
        </authorList>
    </citation>
    <scope>NUCLEOTIDE SEQUENCE [LARGE SCALE GENOMIC DNA]</scope>
    <source>
        <strain evidence="5 6">CV53</strain>
    </source>
</reference>
<evidence type="ECO:0000313" key="6">
    <source>
        <dbReference type="Proteomes" id="UP000295689"/>
    </source>
</evidence>